<name>Q5Z813_ORYSJ</name>
<reference evidence="3" key="1">
    <citation type="journal article" date="2005" name="Nature">
        <title>The map-based sequence of the rice genome.</title>
        <authorList>
            <consortium name="International rice genome sequencing project (IRGSP)"/>
            <person name="Matsumoto T."/>
            <person name="Wu J."/>
            <person name="Kanamori H."/>
            <person name="Katayose Y."/>
            <person name="Fujisawa M."/>
            <person name="Namiki N."/>
            <person name="Mizuno H."/>
            <person name="Yamamoto K."/>
            <person name="Antonio B.A."/>
            <person name="Baba T."/>
            <person name="Sakata K."/>
            <person name="Nagamura Y."/>
            <person name="Aoki H."/>
            <person name="Arikawa K."/>
            <person name="Arita K."/>
            <person name="Bito T."/>
            <person name="Chiden Y."/>
            <person name="Fujitsuka N."/>
            <person name="Fukunaka R."/>
            <person name="Hamada M."/>
            <person name="Harada C."/>
            <person name="Hayashi A."/>
            <person name="Hijishita S."/>
            <person name="Honda M."/>
            <person name="Hosokawa S."/>
            <person name="Ichikawa Y."/>
            <person name="Idonuma A."/>
            <person name="Iijima M."/>
            <person name="Ikeda M."/>
            <person name="Ikeno M."/>
            <person name="Ito K."/>
            <person name="Ito S."/>
            <person name="Ito T."/>
            <person name="Ito Y."/>
            <person name="Ito Y."/>
            <person name="Iwabuchi A."/>
            <person name="Kamiya K."/>
            <person name="Karasawa W."/>
            <person name="Kurita K."/>
            <person name="Katagiri S."/>
            <person name="Kikuta A."/>
            <person name="Kobayashi H."/>
            <person name="Kobayashi N."/>
            <person name="Machita K."/>
            <person name="Maehara T."/>
            <person name="Masukawa M."/>
            <person name="Mizubayashi T."/>
            <person name="Mukai Y."/>
            <person name="Nagasaki H."/>
            <person name="Nagata Y."/>
            <person name="Naito S."/>
            <person name="Nakashima M."/>
            <person name="Nakama Y."/>
            <person name="Nakamichi Y."/>
            <person name="Nakamura M."/>
            <person name="Meguro A."/>
            <person name="Negishi M."/>
            <person name="Ohta I."/>
            <person name="Ohta T."/>
            <person name="Okamoto M."/>
            <person name="Ono N."/>
            <person name="Saji S."/>
            <person name="Sakaguchi M."/>
            <person name="Sakai K."/>
            <person name="Shibata M."/>
            <person name="Shimokawa T."/>
            <person name="Song J."/>
            <person name="Takazaki Y."/>
            <person name="Terasawa K."/>
            <person name="Tsugane M."/>
            <person name="Tsuji K."/>
            <person name="Ueda S."/>
            <person name="Waki K."/>
            <person name="Yamagata H."/>
            <person name="Yamamoto M."/>
            <person name="Yamamoto S."/>
            <person name="Yamane H."/>
            <person name="Yoshiki S."/>
            <person name="Yoshihara R."/>
            <person name="Yukawa K."/>
            <person name="Zhong H."/>
            <person name="Yano M."/>
            <person name="Yuan Q."/>
            <person name="Ouyang S."/>
            <person name="Liu J."/>
            <person name="Jones K.M."/>
            <person name="Gansberger K."/>
            <person name="Moffat K."/>
            <person name="Hill J."/>
            <person name="Bera J."/>
            <person name="Fadrosh D."/>
            <person name="Jin S."/>
            <person name="Johri S."/>
            <person name="Kim M."/>
            <person name="Overton L."/>
            <person name="Reardon M."/>
            <person name="Tsitrin T."/>
            <person name="Vuong H."/>
            <person name="Weaver B."/>
            <person name="Ciecko A."/>
            <person name="Tallon L."/>
            <person name="Jackson J."/>
            <person name="Pai G."/>
            <person name="Aken S.V."/>
            <person name="Utterback T."/>
            <person name="Reidmuller S."/>
            <person name="Feldblyum T."/>
            <person name="Hsiao J."/>
            <person name="Zismann V."/>
            <person name="Iobst S."/>
            <person name="de Vazeille A.R."/>
            <person name="Buell C.R."/>
            <person name="Ying K."/>
            <person name="Li Y."/>
            <person name="Lu T."/>
            <person name="Huang Y."/>
            <person name="Zhao Q."/>
            <person name="Feng Q."/>
            <person name="Zhang L."/>
            <person name="Zhu J."/>
            <person name="Weng Q."/>
            <person name="Mu J."/>
            <person name="Lu Y."/>
            <person name="Fan D."/>
            <person name="Liu Y."/>
            <person name="Guan J."/>
            <person name="Zhang Y."/>
            <person name="Yu S."/>
            <person name="Liu X."/>
            <person name="Zhang Y."/>
            <person name="Hong G."/>
            <person name="Han B."/>
            <person name="Choisne N."/>
            <person name="Demange N."/>
            <person name="Orjeda G."/>
            <person name="Samain S."/>
            <person name="Cattolico L."/>
            <person name="Pelletier E."/>
            <person name="Couloux A."/>
            <person name="Segurens B."/>
            <person name="Wincker P."/>
            <person name="D'Hont A."/>
            <person name="Scarpelli C."/>
            <person name="Weissenbach J."/>
            <person name="Salanoubat M."/>
            <person name="Quetier F."/>
            <person name="Yu Y."/>
            <person name="Kim H.R."/>
            <person name="Rambo T."/>
            <person name="Currie J."/>
            <person name="Collura K."/>
            <person name="Luo M."/>
            <person name="Yang T."/>
            <person name="Ammiraju J.S.S."/>
            <person name="Engler F."/>
            <person name="Soderlund C."/>
            <person name="Wing R.A."/>
            <person name="Palmer L.E."/>
            <person name="de la Bastide M."/>
            <person name="Spiegel L."/>
            <person name="Nascimento L."/>
            <person name="Zutavern T."/>
            <person name="O'Shaughnessy A."/>
            <person name="Dike S."/>
            <person name="Dedhia N."/>
            <person name="Preston R."/>
            <person name="Balija V."/>
            <person name="McCombie W.R."/>
            <person name="Chow T."/>
            <person name="Chen H."/>
            <person name="Chung M."/>
            <person name="Chen C."/>
            <person name="Shaw J."/>
            <person name="Wu H."/>
            <person name="Hsiao K."/>
            <person name="Chao Y."/>
            <person name="Chu M."/>
            <person name="Cheng C."/>
            <person name="Hour A."/>
            <person name="Lee P."/>
            <person name="Lin S."/>
            <person name="Lin Y."/>
            <person name="Liou J."/>
            <person name="Liu S."/>
            <person name="Hsing Y."/>
            <person name="Raghuvanshi S."/>
            <person name="Mohanty A."/>
            <person name="Bharti A.K."/>
            <person name="Gaur A."/>
            <person name="Gupta V."/>
            <person name="Kumar D."/>
            <person name="Ravi V."/>
            <person name="Vij S."/>
            <person name="Kapur A."/>
            <person name="Khurana P."/>
            <person name="Khurana P."/>
            <person name="Khurana J.P."/>
            <person name="Tyagi A.K."/>
            <person name="Gaikwad K."/>
            <person name="Singh A."/>
            <person name="Dalal V."/>
            <person name="Srivastava S."/>
            <person name="Dixit A."/>
            <person name="Pal A.K."/>
            <person name="Ghazi I.A."/>
            <person name="Yadav M."/>
            <person name="Pandit A."/>
            <person name="Bhargava A."/>
            <person name="Sureshbabu K."/>
            <person name="Batra K."/>
            <person name="Sharma T.R."/>
            <person name="Mohapatra T."/>
            <person name="Singh N.K."/>
            <person name="Messing J."/>
            <person name="Nelson A.B."/>
            <person name="Fuks G."/>
            <person name="Kavchok S."/>
            <person name="Keizer G."/>
            <person name="Linton E."/>
            <person name="Llaca V."/>
            <person name="Song R."/>
            <person name="Tanyolac B."/>
            <person name="Young S."/>
            <person name="Ho-Il K."/>
            <person name="Hahn J.H."/>
            <person name="Sangsakoo G."/>
            <person name="Vanavichit A."/>
            <person name="de Mattos Luiz.A.T."/>
            <person name="Zimmer P.D."/>
            <person name="Malone G."/>
            <person name="Dellagostin O."/>
            <person name="de Oliveira A.C."/>
            <person name="Bevan M."/>
            <person name="Bancroft I."/>
            <person name="Minx P."/>
            <person name="Cordum H."/>
            <person name="Wilson R."/>
            <person name="Cheng Z."/>
            <person name="Jin W."/>
            <person name="Jiang J."/>
            <person name="Leong S.A."/>
            <person name="Iwama H."/>
            <person name="Gojobori T."/>
            <person name="Itoh T."/>
            <person name="Niimura Y."/>
            <person name="Fujii Y."/>
            <person name="Habara T."/>
            <person name="Sakai H."/>
            <person name="Sato Y."/>
            <person name="Wilson G."/>
            <person name="Kumar K."/>
            <person name="McCouch S."/>
            <person name="Juretic N."/>
            <person name="Hoen D."/>
            <person name="Wright S."/>
            <person name="Bruskiewich R."/>
            <person name="Bureau T."/>
            <person name="Miyao A."/>
            <person name="Hirochika H."/>
            <person name="Nishikawa T."/>
            <person name="Kadowaki K."/>
            <person name="Sugiura M."/>
            <person name="Burr B."/>
            <person name="Sasaki T."/>
        </authorList>
    </citation>
    <scope>NUCLEOTIDE SEQUENCE [LARGE SCALE GENOMIC DNA]</scope>
    <source>
        <strain evidence="3">cv. Nipponbare</strain>
    </source>
</reference>
<sequence length="121" mass="13159">MVIKKALVVIQNKIASGIFCERAPPNSTSSFGEAETVWPSSSSRRGGAGAVPNRPVGVREDGSSFTCKWSCRTSWTERDTVAHSATESNTTAFNLHLLQPRGRKRRVGHSEPTISSSRHCC</sequence>
<accession>Q5Z813</accession>
<organism evidence="2 3">
    <name type="scientific">Oryza sativa subsp. japonica</name>
    <name type="common">Rice</name>
    <dbReference type="NCBI Taxonomy" id="39947"/>
    <lineage>
        <taxon>Eukaryota</taxon>
        <taxon>Viridiplantae</taxon>
        <taxon>Streptophyta</taxon>
        <taxon>Embryophyta</taxon>
        <taxon>Tracheophyta</taxon>
        <taxon>Spermatophyta</taxon>
        <taxon>Magnoliopsida</taxon>
        <taxon>Liliopsida</taxon>
        <taxon>Poales</taxon>
        <taxon>Poaceae</taxon>
        <taxon>BOP clade</taxon>
        <taxon>Oryzoideae</taxon>
        <taxon>Oryzeae</taxon>
        <taxon>Oryzinae</taxon>
        <taxon>Oryza</taxon>
        <taxon>Oryza sativa</taxon>
    </lineage>
</organism>
<feature type="region of interest" description="Disordered" evidence="1">
    <location>
        <begin position="100"/>
        <end position="121"/>
    </location>
</feature>
<gene>
    <name evidence="2" type="primary">OJ1215_E11.16</name>
</gene>
<evidence type="ECO:0000313" key="3">
    <source>
        <dbReference type="Proteomes" id="UP000000763"/>
    </source>
</evidence>
<dbReference type="Proteomes" id="UP000000763">
    <property type="component" value="Chromosome 6"/>
</dbReference>
<feature type="compositionally biased region" description="Polar residues" evidence="1">
    <location>
        <begin position="112"/>
        <end position="121"/>
    </location>
</feature>
<evidence type="ECO:0000256" key="1">
    <source>
        <dbReference type="SAM" id="MobiDB-lite"/>
    </source>
</evidence>
<dbReference type="AlphaFoldDB" id="Q5Z813"/>
<protein>
    <submittedName>
        <fullName evidence="2">Uncharacterized protein</fullName>
    </submittedName>
</protein>
<proteinExistence type="predicted"/>
<reference evidence="3" key="2">
    <citation type="journal article" date="2008" name="Nucleic Acids Res.">
        <title>The rice annotation project database (RAP-DB): 2008 update.</title>
        <authorList>
            <consortium name="The rice annotation project (RAP)"/>
        </authorList>
    </citation>
    <scope>GENOME REANNOTATION</scope>
    <source>
        <strain evidence="3">cv. Nipponbare</strain>
    </source>
</reference>
<feature type="region of interest" description="Disordered" evidence="1">
    <location>
        <begin position="26"/>
        <end position="64"/>
    </location>
</feature>
<evidence type="ECO:0000313" key="2">
    <source>
        <dbReference type="EMBL" id="BAD54043.1"/>
    </source>
</evidence>
<dbReference type="EMBL" id="AP004324">
    <property type="protein sequence ID" value="BAD54043.1"/>
    <property type="molecule type" value="Genomic_DNA"/>
</dbReference>